<evidence type="ECO:0000256" key="1">
    <source>
        <dbReference type="SAM" id="MobiDB-lite"/>
    </source>
</evidence>
<gene>
    <name evidence="2" type="ORF">SB4_16340</name>
</gene>
<dbReference type="OrthoDB" id="8909923at2"/>
<dbReference type="EMBL" id="LDTE01000117">
    <property type="protein sequence ID" value="KTT96138.1"/>
    <property type="molecule type" value="Genomic_DNA"/>
</dbReference>
<dbReference type="RefSeq" id="WP_058753406.1">
    <property type="nucleotide sequence ID" value="NZ_LDTE01000117.1"/>
</dbReference>
<protein>
    <submittedName>
        <fullName evidence="2">Uncharacterized protein</fullName>
    </submittedName>
</protein>
<proteinExistence type="predicted"/>
<dbReference type="Proteomes" id="UP000074072">
    <property type="component" value="Unassembled WGS sequence"/>
</dbReference>
<organism evidence="2 3">
    <name type="scientific">Sphingomonas sanguinis</name>
    <dbReference type="NCBI Taxonomy" id="33051"/>
    <lineage>
        <taxon>Bacteria</taxon>
        <taxon>Pseudomonadati</taxon>
        <taxon>Pseudomonadota</taxon>
        <taxon>Alphaproteobacteria</taxon>
        <taxon>Sphingomonadales</taxon>
        <taxon>Sphingomonadaceae</taxon>
        <taxon>Sphingomonas</taxon>
    </lineage>
</organism>
<feature type="region of interest" description="Disordered" evidence="1">
    <location>
        <begin position="156"/>
        <end position="175"/>
    </location>
</feature>
<evidence type="ECO:0000313" key="2">
    <source>
        <dbReference type="EMBL" id="KTT96138.1"/>
    </source>
</evidence>
<dbReference type="AlphaFoldDB" id="A0A147ILM0"/>
<name>A0A147ILM0_9SPHN</name>
<comment type="caution">
    <text evidence="2">The sequence shown here is derived from an EMBL/GenBank/DDBJ whole genome shotgun (WGS) entry which is preliminary data.</text>
</comment>
<dbReference type="PATRIC" id="fig|33051.4.peg.700"/>
<accession>A0A147ILM0</accession>
<evidence type="ECO:0000313" key="3">
    <source>
        <dbReference type="Proteomes" id="UP000074072"/>
    </source>
</evidence>
<sequence length="240" mass="27697">MSLYLSEHERSALASINSNTLRELVDEAVWTTRSSALRELRLASCGVYVAERLRRFERDLDNYAKAKSAQNRSDTRARASSAGSELVRALREMQDRMATEDKELERFRIDDLIPPPHRLRERIEVRVGFQWRDTASDSWRFGSITFAHDVQLRPDYEKPVPKRKPSAAKQDEERQDELYRHWEDLRSRALGAVREFFQKGGDGAAIPERFEAQPGMRSRFLDNFSCDFWLDRAAASGAAG</sequence>
<reference evidence="2 3" key="1">
    <citation type="journal article" date="2016" name="Front. Microbiol.">
        <title>Genomic Resource of Rice Seed Associated Bacteria.</title>
        <authorList>
            <person name="Midha S."/>
            <person name="Bansal K."/>
            <person name="Sharma S."/>
            <person name="Kumar N."/>
            <person name="Patil P.P."/>
            <person name="Chaudhry V."/>
            <person name="Patil P.B."/>
        </authorList>
    </citation>
    <scope>NUCLEOTIDE SEQUENCE [LARGE SCALE GENOMIC DNA]</scope>
    <source>
        <strain evidence="2 3">SB4</strain>
    </source>
</reference>